<dbReference type="PANTHER" id="PTHR17408">
    <property type="entry name" value="HISTONE RNA HAIRPIN-BINDING PROTEIN"/>
    <property type="match status" value="1"/>
</dbReference>
<evidence type="ECO:0000256" key="3">
    <source>
        <dbReference type="SAM" id="MobiDB-lite"/>
    </source>
</evidence>
<gene>
    <name evidence="5" type="ORF">PHYPADRAFT_173293</name>
</gene>
<reference evidence="5" key="1">
    <citation type="journal article" date="2008" name="Science">
        <title>The Physcomitrella genome reveals evolutionary insights into the conquest of land by plants.</title>
        <authorList>
            <person name="Rensing S."/>
            <person name="Lang D."/>
            <person name="Zimmer A."/>
            <person name="Terry A."/>
            <person name="Salamov A."/>
            <person name="Shapiro H."/>
            <person name="Nishiyama T."/>
            <person name="Perroud P.-F."/>
            <person name="Lindquist E."/>
            <person name="Kamisugi Y."/>
            <person name="Tanahashi T."/>
            <person name="Sakakibara K."/>
            <person name="Fujita T."/>
            <person name="Oishi K."/>
            <person name="Shin-I T."/>
            <person name="Kuroki Y."/>
            <person name="Toyoda A."/>
            <person name="Suzuki Y."/>
            <person name="Hashimoto A."/>
            <person name="Yamaguchi K."/>
            <person name="Sugano A."/>
            <person name="Kohara Y."/>
            <person name="Fujiyama A."/>
            <person name="Anterola A."/>
            <person name="Aoki S."/>
            <person name="Ashton N."/>
            <person name="Barbazuk W.B."/>
            <person name="Barker E."/>
            <person name="Bennetzen J."/>
            <person name="Bezanilla M."/>
            <person name="Blankenship R."/>
            <person name="Cho S.H."/>
            <person name="Dutcher S."/>
            <person name="Estelle M."/>
            <person name="Fawcett J.A."/>
            <person name="Gundlach H."/>
            <person name="Hanada K."/>
            <person name="Heyl A."/>
            <person name="Hicks K.A."/>
            <person name="Hugh J."/>
            <person name="Lohr M."/>
            <person name="Mayer K."/>
            <person name="Melkozernov A."/>
            <person name="Murata T."/>
            <person name="Nelson D."/>
            <person name="Pils B."/>
            <person name="Prigge M."/>
            <person name="Reiss B."/>
            <person name="Renner T."/>
            <person name="Rombauts S."/>
            <person name="Rushton P."/>
            <person name="Sanderfoot A."/>
            <person name="Schween G."/>
            <person name="Shiu S.-H."/>
            <person name="Stueber K."/>
            <person name="Theodoulou F.L."/>
            <person name="Tu H."/>
            <person name="Van de Peer Y."/>
            <person name="Verrier P.J."/>
            <person name="Waters E."/>
            <person name="Wood A."/>
            <person name="Yang L."/>
            <person name="Cove D."/>
            <person name="Cuming A."/>
            <person name="Hasebe M."/>
            <person name="Lucas S."/>
            <person name="Mishler D.B."/>
            <person name="Reski R."/>
            <person name="Grigoriev I."/>
            <person name="Quatrano R.S."/>
            <person name="Boore J.L."/>
        </authorList>
    </citation>
    <scope>NUCLEOTIDE SEQUENCE [LARGE SCALE GENOMIC DNA]</scope>
</reference>
<feature type="region of interest" description="Disordered" evidence="3">
    <location>
        <begin position="325"/>
        <end position="378"/>
    </location>
</feature>
<keyword evidence="2" id="KW-0694">RNA-binding</keyword>
<accession>A9U2D1</accession>
<feature type="compositionally biased region" description="Basic and acidic residues" evidence="3">
    <location>
        <begin position="122"/>
        <end position="147"/>
    </location>
</feature>
<feature type="compositionally biased region" description="Polar residues" evidence="3">
    <location>
        <begin position="85"/>
        <end position="95"/>
    </location>
</feature>
<name>A9U2D1_PHYPA</name>
<dbReference type="Gene3D" id="1.10.8.1120">
    <property type="entry name" value="Histone RNA hairpin-binding protein RNA-binding domain"/>
    <property type="match status" value="1"/>
</dbReference>
<protein>
    <submittedName>
        <fullName evidence="5">Predicted protein</fullName>
    </submittedName>
</protein>
<feature type="compositionally biased region" description="Basic and acidic residues" evidence="3">
    <location>
        <begin position="356"/>
        <end position="378"/>
    </location>
</feature>
<dbReference type="eggNOG" id="KOG3934">
    <property type="taxonomic scope" value="Eukaryota"/>
</dbReference>
<comment type="similarity">
    <text evidence="1">Belongs to the SLBP family.</text>
</comment>
<proteinExistence type="inferred from homology"/>
<dbReference type="Pfam" id="PF15247">
    <property type="entry name" value="SLBP_RNA_bind"/>
    <property type="match status" value="1"/>
</dbReference>
<dbReference type="InterPro" id="IPR029344">
    <property type="entry name" value="SLBP_RNA_bind"/>
</dbReference>
<feature type="compositionally biased region" description="Polar residues" evidence="3">
    <location>
        <begin position="10"/>
        <end position="27"/>
    </location>
</feature>
<dbReference type="EMBL" id="DS545319">
    <property type="protein sequence ID" value="EDQ50165.1"/>
    <property type="molecule type" value="Genomic_DNA"/>
</dbReference>
<evidence type="ECO:0000256" key="1">
    <source>
        <dbReference type="ARBA" id="ARBA00006151"/>
    </source>
</evidence>
<dbReference type="GO" id="GO:0003729">
    <property type="term" value="F:mRNA binding"/>
    <property type="evidence" value="ECO:0007669"/>
    <property type="project" value="InterPro"/>
</dbReference>
<organism>
    <name type="scientific">Physcomitrium patens</name>
    <name type="common">Spreading-leaved earth moss</name>
    <name type="synonym">Physcomitrella patens</name>
    <dbReference type="NCBI Taxonomy" id="3218"/>
    <lineage>
        <taxon>Eukaryota</taxon>
        <taxon>Viridiplantae</taxon>
        <taxon>Streptophyta</taxon>
        <taxon>Embryophyta</taxon>
        <taxon>Bryophyta</taxon>
        <taxon>Bryophytina</taxon>
        <taxon>Bryopsida</taxon>
        <taxon>Funariidae</taxon>
        <taxon>Funariales</taxon>
        <taxon>Funariaceae</taxon>
        <taxon>Physcomitrium</taxon>
    </lineage>
</organism>
<evidence type="ECO:0000256" key="2">
    <source>
        <dbReference type="ARBA" id="ARBA00022884"/>
    </source>
</evidence>
<dbReference type="GO" id="GO:0005634">
    <property type="term" value="C:nucleus"/>
    <property type="evidence" value="ECO:0007669"/>
    <property type="project" value="UniProtKB-ARBA"/>
</dbReference>
<evidence type="ECO:0000259" key="4">
    <source>
        <dbReference type="Pfam" id="PF15247"/>
    </source>
</evidence>
<dbReference type="PANTHER" id="PTHR17408:SF0">
    <property type="entry name" value="HISTONE RNA HAIRPIN-BINDING PROTEIN"/>
    <property type="match status" value="1"/>
</dbReference>
<dbReference type="FunFam" id="1.10.8.1120:FF:000001">
    <property type="entry name" value="Histone RNA hairpin-binding protein-like"/>
    <property type="match status" value="1"/>
</dbReference>
<feature type="domain" description="Histone RNA hairpin-binding protein RNA-binding" evidence="4">
    <location>
        <begin position="468"/>
        <end position="535"/>
    </location>
</feature>
<dbReference type="InterPro" id="IPR026502">
    <property type="entry name" value="SLBP1/SLBP2"/>
</dbReference>
<feature type="compositionally biased region" description="Low complexity" evidence="3">
    <location>
        <begin position="328"/>
        <end position="340"/>
    </location>
</feature>
<dbReference type="AlphaFoldDB" id="A9U2D1"/>
<sequence length="590" mass="67230">MMYVIPDSVATKQLSGGTETPSRLSPSKPSPCRAYQSPADASKSPYSNSPASHRRRYYSSDEEDDSRDRQSHWKRTKVRTDDSNRGSSRNRITYTESDRHSYVTSPSLSRLNPPPQSVNSHSEPRVIVLHEKDEGSRRSSYESESRIRGSGSKGWDAAVRPFRDGGTAFEDIDPAGTKRKYASEVRKSSLMMCERSIVVKDKHMARRVPAERSLEGGYEFRVNGREEGEVGEFNDEGNSSLFLEDSREVDYEDRARARIGLDLREALNRRSRGLDTMSRESRVYGDQKTGATVRVRKVEFDLCCGNGKGSLSSLQGSGVKKVLDLGRSSSSGNDESNGSASLGGIGRSAAAVGAQVERDMELERREKRERWAEKERDLETELQDKLQKDLEKENMPETQPKSVTVVDYSHKFTVAKASISEWFFLRPILQLSGRNFREVYALDRWGFKLGVLADLSVHCAPVKQVELDPHRLCQRQKQIDYGKNTLGYERYIELVPRYQRTKAHPRTPDIRQVCSKRSWDGQIRKWRRLLHEYDPPKGEDEEDPDQVFVPTREHDNISGPHTGDNMMDMQSEYVEDVDMKIYDGWSDDES</sequence>
<dbReference type="InterPro" id="IPR038294">
    <property type="entry name" value="SLBP_RNA_bind_sf"/>
</dbReference>
<feature type="region of interest" description="Disordered" evidence="3">
    <location>
        <begin position="1"/>
        <end position="154"/>
    </location>
</feature>
<feature type="region of interest" description="Disordered" evidence="3">
    <location>
        <begin position="533"/>
        <end position="567"/>
    </location>
</feature>
<evidence type="ECO:0000313" key="5">
    <source>
        <dbReference type="EMBL" id="EDQ50165.1"/>
    </source>
</evidence>